<name>A0A7J3SMQ6_9CREN</name>
<evidence type="ECO:0000313" key="3">
    <source>
        <dbReference type="EMBL" id="HGZ60458.1"/>
    </source>
</evidence>
<proteinExistence type="predicted"/>
<gene>
    <name evidence="3" type="ORF">ENW83_04545</name>
</gene>
<dbReference type="EMBL" id="DTLS01000130">
    <property type="protein sequence ID" value="HGZ60458.1"/>
    <property type="molecule type" value="Genomic_DNA"/>
</dbReference>
<dbReference type="PANTHER" id="PTHR46401:SF2">
    <property type="entry name" value="GLYCOSYLTRANSFERASE WBBK-RELATED"/>
    <property type="match status" value="1"/>
</dbReference>
<dbReference type="Pfam" id="PF13692">
    <property type="entry name" value="Glyco_trans_1_4"/>
    <property type="match status" value="1"/>
</dbReference>
<dbReference type="GO" id="GO:0016757">
    <property type="term" value="F:glycosyltransferase activity"/>
    <property type="evidence" value="ECO:0007669"/>
    <property type="project" value="TreeGrafter"/>
</dbReference>
<evidence type="ECO:0000259" key="2">
    <source>
        <dbReference type="Pfam" id="PF13439"/>
    </source>
</evidence>
<dbReference type="Pfam" id="PF13439">
    <property type="entry name" value="Glyco_transf_4"/>
    <property type="match status" value="1"/>
</dbReference>
<dbReference type="AlphaFoldDB" id="A0A7J3SMQ6"/>
<dbReference type="InterPro" id="IPR028098">
    <property type="entry name" value="Glyco_trans_4-like_N"/>
</dbReference>
<dbReference type="SUPFAM" id="SSF53756">
    <property type="entry name" value="UDP-Glycosyltransferase/glycogen phosphorylase"/>
    <property type="match status" value="1"/>
</dbReference>
<evidence type="ECO:0000256" key="1">
    <source>
        <dbReference type="ARBA" id="ARBA00022679"/>
    </source>
</evidence>
<protein>
    <submittedName>
        <fullName evidence="3">Glycosyltransferase</fullName>
    </submittedName>
</protein>
<dbReference type="CDD" id="cd03801">
    <property type="entry name" value="GT4_PimA-like"/>
    <property type="match status" value="1"/>
</dbReference>
<accession>A0A7J3SMQ6</accession>
<feature type="domain" description="Glycosyltransferase subfamily 4-like N-terminal" evidence="2">
    <location>
        <begin position="20"/>
        <end position="205"/>
    </location>
</feature>
<dbReference type="PANTHER" id="PTHR46401">
    <property type="entry name" value="GLYCOSYLTRANSFERASE WBBK-RELATED"/>
    <property type="match status" value="1"/>
</dbReference>
<reference evidence="3" key="1">
    <citation type="journal article" date="2020" name="mSystems">
        <title>Genome- and Community-Level Interaction Insights into Carbon Utilization and Element Cycling Functions of Hydrothermarchaeota in Hydrothermal Sediment.</title>
        <authorList>
            <person name="Zhou Z."/>
            <person name="Liu Y."/>
            <person name="Xu W."/>
            <person name="Pan J."/>
            <person name="Luo Z.H."/>
            <person name="Li M."/>
        </authorList>
    </citation>
    <scope>NUCLEOTIDE SEQUENCE [LARGE SCALE GENOMIC DNA]</scope>
    <source>
        <strain evidence="3">SpSt-885</strain>
    </source>
</reference>
<dbReference type="Gene3D" id="3.40.50.2000">
    <property type="entry name" value="Glycogen Phosphorylase B"/>
    <property type="match status" value="2"/>
</dbReference>
<organism evidence="3">
    <name type="scientific">Fervidicoccus fontis</name>
    <dbReference type="NCBI Taxonomy" id="683846"/>
    <lineage>
        <taxon>Archaea</taxon>
        <taxon>Thermoproteota</taxon>
        <taxon>Thermoprotei</taxon>
        <taxon>Fervidicoccales</taxon>
        <taxon>Fervidicoccaceae</taxon>
        <taxon>Fervidicoccus</taxon>
    </lineage>
</organism>
<keyword evidence="1 3" id="KW-0808">Transferase</keyword>
<sequence>MNLLVISERFWPEGSGGTLATYLITKLLVTCGFRVTVITGTRNPAKIGSVEFVVDEAFRIPNKPARWLYFLVPSVRKRYKDLMRRFDIVYIPFGYPLIPLAKELDKKVIVHLHDYQLVAYNSTILHDQQRGLVSDIRAEFTFEILEHSSIKRAMAGSLLTPLLTRLCRSWVREADTIICVSRRQAKIVSDRVSELAHKIRVMYNPLPEIPSPKEKFRNPTFTYAGGESYVKGFHIFMRTALSTLKREKSVNFFLSGGVLKREREVLVRRLNDTFRDTFRVFGRLPYEDILELYSKSHAVLVPSVCEEPLPYVVFEAMLTRTLPIASRVGGIPEIVEGTYAERLMFTPGSPDEMADRMEVVLSLSRDQLVDIGSKLQEVTLKRFSNDVTKRRLLEVFSV</sequence>
<comment type="caution">
    <text evidence="3">The sequence shown here is derived from an EMBL/GenBank/DDBJ whole genome shotgun (WGS) entry which is preliminary data.</text>
</comment>